<dbReference type="PATRIC" id="fig|1423718.3.peg.2011"/>
<name>A0A0R2AAW9_9LACO</name>
<evidence type="ECO:0000259" key="1">
    <source>
        <dbReference type="PROSITE" id="PS51144"/>
    </source>
</evidence>
<dbReference type="Gene3D" id="3.10.200.10">
    <property type="entry name" value="Alpha carbonic anhydrase"/>
    <property type="match status" value="1"/>
</dbReference>
<dbReference type="OrthoDB" id="5327615at2"/>
<comment type="caution">
    <text evidence="2">The sequence shown here is derived from an EMBL/GenBank/DDBJ whole genome shotgun (WGS) entry which is preliminary data.</text>
</comment>
<dbReference type="AlphaFoldDB" id="A0A0R2AAW9"/>
<dbReference type="RefSeq" id="WP_056976757.1">
    <property type="nucleotide sequence ID" value="NZ_AYYP01000035.1"/>
</dbReference>
<keyword evidence="3" id="KW-1185">Reference proteome</keyword>
<dbReference type="GO" id="GO:0006730">
    <property type="term" value="P:one-carbon metabolic process"/>
    <property type="evidence" value="ECO:0007669"/>
    <property type="project" value="TreeGrafter"/>
</dbReference>
<feature type="domain" description="Alpha-carbonic anhydrase" evidence="1">
    <location>
        <begin position="2"/>
        <end position="206"/>
    </location>
</feature>
<dbReference type="PANTHER" id="PTHR18952:SF208">
    <property type="entry name" value="CARBONIC ANHYDRASE XA-RELATED"/>
    <property type="match status" value="1"/>
</dbReference>
<dbReference type="InterPro" id="IPR041891">
    <property type="entry name" value="Alpha_CA_prokaryot-like"/>
</dbReference>
<dbReference type="EMBL" id="AYYP01000035">
    <property type="protein sequence ID" value="KRM64301.1"/>
    <property type="molecule type" value="Genomic_DNA"/>
</dbReference>
<dbReference type="PANTHER" id="PTHR18952">
    <property type="entry name" value="CARBONIC ANHYDRASE"/>
    <property type="match status" value="1"/>
</dbReference>
<dbReference type="Pfam" id="PF00194">
    <property type="entry name" value="Carb_anhydrase"/>
    <property type="match status" value="1"/>
</dbReference>
<dbReference type="CDD" id="cd03124">
    <property type="entry name" value="alpha_CA_prokaryotic_like"/>
    <property type="match status" value="1"/>
</dbReference>
<dbReference type="SUPFAM" id="SSF51069">
    <property type="entry name" value="Carbonic anhydrase"/>
    <property type="match status" value="1"/>
</dbReference>
<accession>A0A0R2AAW9</accession>
<sequence length="207" mass="23772">MSKLDYQLQDQWPRLSNLESPINIATPTCQFKSVADQPLTVNLTSGLVKKKDQANGPQFLLTGTIQLGKKTYFLQKMHFHDGSEHYLNQQPSKCELHFVCQDAKKHTLVLALLANISEEAPKRNWDSLYKGQATTSAFCNFFEKQLAYYQYQGSLTTPPLLPDVTWVVLAQPATINPSDYQVIHQDYPDNHRQLQDLKQRTITYYAY</sequence>
<proteinExistence type="predicted"/>
<dbReference type="InterPro" id="IPR023561">
    <property type="entry name" value="Carbonic_anhydrase_a-class"/>
</dbReference>
<dbReference type="GO" id="GO:0004089">
    <property type="term" value="F:carbonate dehydratase activity"/>
    <property type="evidence" value="ECO:0007669"/>
    <property type="project" value="InterPro"/>
</dbReference>
<evidence type="ECO:0000313" key="3">
    <source>
        <dbReference type="Proteomes" id="UP000051008"/>
    </source>
</evidence>
<dbReference type="PROSITE" id="PS51144">
    <property type="entry name" value="ALPHA_CA_2"/>
    <property type="match status" value="1"/>
</dbReference>
<protein>
    <submittedName>
        <fullName evidence="2">Carbonic anhydrase</fullName>
    </submittedName>
</protein>
<dbReference type="InterPro" id="IPR001148">
    <property type="entry name" value="CA_dom"/>
</dbReference>
<dbReference type="SMART" id="SM01057">
    <property type="entry name" value="Carb_anhydrase"/>
    <property type="match status" value="1"/>
</dbReference>
<evidence type="ECO:0000313" key="2">
    <source>
        <dbReference type="EMBL" id="KRM64301.1"/>
    </source>
</evidence>
<dbReference type="GO" id="GO:0008270">
    <property type="term" value="F:zinc ion binding"/>
    <property type="evidence" value="ECO:0007669"/>
    <property type="project" value="InterPro"/>
</dbReference>
<reference evidence="2 3" key="1">
    <citation type="journal article" date="2015" name="Genome Announc.">
        <title>Expanding the biotechnology potential of lactobacilli through comparative genomics of 213 strains and associated genera.</title>
        <authorList>
            <person name="Sun Z."/>
            <person name="Harris H.M."/>
            <person name="McCann A."/>
            <person name="Guo C."/>
            <person name="Argimon S."/>
            <person name="Zhang W."/>
            <person name="Yang X."/>
            <person name="Jeffery I.B."/>
            <person name="Cooney J.C."/>
            <person name="Kagawa T.F."/>
            <person name="Liu W."/>
            <person name="Song Y."/>
            <person name="Salvetti E."/>
            <person name="Wrobel A."/>
            <person name="Rasinkangas P."/>
            <person name="Parkhill J."/>
            <person name="Rea M.C."/>
            <person name="O'Sullivan O."/>
            <person name="Ritari J."/>
            <person name="Douillard F.P."/>
            <person name="Paul Ross R."/>
            <person name="Yang R."/>
            <person name="Briner A.E."/>
            <person name="Felis G.E."/>
            <person name="de Vos W.M."/>
            <person name="Barrangou R."/>
            <person name="Klaenhammer T.R."/>
            <person name="Caufield P.W."/>
            <person name="Cui Y."/>
            <person name="Zhang H."/>
            <person name="O'Toole P.W."/>
        </authorList>
    </citation>
    <scope>NUCLEOTIDE SEQUENCE [LARGE SCALE GENOMIC DNA]</scope>
    <source>
        <strain evidence="2 3">DSM 20509</strain>
    </source>
</reference>
<gene>
    <name evidence="2" type="ORF">FC14_GL001936</name>
</gene>
<dbReference type="InterPro" id="IPR036398">
    <property type="entry name" value="CA_dom_sf"/>
</dbReference>
<dbReference type="Proteomes" id="UP000051008">
    <property type="component" value="Unassembled WGS sequence"/>
</dbReference>
<organism evidence="2 3">
    <name type="scientific">Ligilactobacillus agilis DSM 20509</name>
    <dbReference type="NCBI Taxonomy" id="1423718"/>
    <lineage>
        <taxon>Bacteria</taxon>
        <taxon>Bacillati</taxon>
        <taxon>Bacillota</taxon>
        <taxon>Bacilli</taxon>
        <taxon>Lactobacillales</taxon>
        <taxon>Lactobacillaceae</taxon>
        <taxon>Ligilactobacillus</taxon>
    </lineage>
</organism>